<evidence type="ECO:0000313" key="8">
    <source>
        <dbReference type="Proteomes" id="UP001239909"/>
    </source>
</evidence>
<sequence>MATEGMAREGMTIRVLGAWRDMRGTMRAVLDGRPSETALLVFILVSGLLHFLGSMAEFWLDPRSIGLEQGEALANIYWLGIFFFVVRTIGLYMLALLGHLLARAFGGRGDAYASRAAMAWAALVAAPVWLMLKFLGLSLQGEIGHEPARAIGEFGYIPFIYALAHCFAEAHGFQRTWAVLGVIALLVMMLFSGLMLLSSS</sequence>
<organism evidence="7 8">
    <name type="scientific">Paralimibaculum aggregatum</name>
    <dbReference type="NCBI Taxonomy" id="3036245"/>
    <lineage>
        <taxon>Bacteria</taxon>
        <taxon>Pseudomonadati</taxon>
        <taxon>Pseudomonadota</taxon>
        <taxon>Alphaproteobacteria</taxon>
        <taxon>Rhodobacterales</taxon>
        <taxon>Paracoccaceae</taxon>
        <taxon>Paralimibaculum</taxon>
    </lineage>
</organism>
<evidence type="ECO:0000313" key="7">
    <source>
        <dbReference type="EMBL" id="GMG83585.1"/>
    </source>
</evidence>
<accession>A0ABQ6LMQ3</accession>
<feature type="transmembrane region" description="Helical" evidence="5">
    <location>
        <begin position="177"/>
        <end position="197"/>
    </location>
</feature>
<keyword evidence="4 5" id="KW-0472">Membrane</keyword>
<evidence type="ECO:0000256" key="3">
    <source>
        <dbReference type="ARBA" id="ARBA00022989"/>
    </source>
</evidence>
<dbReference type="RefSeq" id="WP_285672376.1">
    <property type="nucleotide sequence ID" value="NZ_BSYI01000021.1"/>
</dbReference>
<protein>
    <recommendedName>
        <fullName evidence="6">Yip1 domain-containing protein</fullName>
    </recommendedName>
</protein>
<keyword evidence="3 5" id="KW-1133">Transmembrane helix</keyword>
<keyword evidence="2 5" id="KW-0812">Transmembrane</keyword>
<feature type="transmembrane region" description="Helical" evidence="5">
    <location>
        <begin position="112"/>
        <end position="132"/>
    </location>
</feature>
<proteinExistence type="predicted"/>
<evidence type="ECO:0000256" key="1">
    <source>
        <dbReference type="ARBA" id="ARBA00004141"/>
    </source>
</evidence>
<dbReference type="EMBL" id="BSYI01000021">
    <property type="protein sequence ID" value="GMG83585.1"/>
    <property type="molecule type" value="Genomic_DNA"/>
</dbReference>
<dbReference type="Pfam" id="PF04893">
    <property type="entry name" value="Yip1"/>
    <property type="match status" value="1"/>
</dbReference>
<evidence type="ECO:0000259" key="6">
    <source>
        <dbReference type="Pfam" id="PF04893"/>
    </source>
</evidence>
<dbReference type="Proteomes" id="UP001239909">
    <property type="component" value="Unassembled WGS sequence"/>
</dbReference>
<evidence type="ECO:0000256" key="5">
    <source>
        <dbReference type="SAM" id="Phobius"/>
    </source>
</evidence>
<dbReference type="InterPro" id="IPR006977">
    <property type="entry name" value="Yip1_dom"/>
</dbReference>
<comment type="caution">
    <text evidence="7">The sequence shown here is derived from an EMBL/GenBank/DDBJ whole genome shotgun (WGS) entry which is preliminary data.</text>
</comment>
<feature type="domain" description="Yip1" evidence="6">
    <location>
        <begin position="25"/>
        <end position="192"/>
    </location>
</feature>
<feature type="transmembrane region" description="Helical" evidence="5">
    <location>
        <begin position="37"/>
        <end position="56"/>
    </location>
</feature>
<evidence type="ECO:0000256" key="4">
    <source>
        <dbReference type="ARBA" id="ARBA00023136"/>
    </source>
</evidence>
<feature type="transmembrane region" description="Helical" evidence="5">
    <location>
        <begin position="76"/>
        <end position="100"/>
    </location>
</feature>
<reference evidence="7 8" key="1">
    <citation type="submission" date="2023-04" db="EMBL/GenBank/DDBJ databases">
        <title>Marinoamorphus aggregata gen. nov., sp. Nov., isolate from tissue of brittle star Ophioplocus japonicus.</title>
        <authorList>
            <person name="Kawano K."/>
            <person name="Sawayama S."/>
            <person name="Nakagawa S."/>
        </authorList>
    </citation>
    <scope>NUCLEOTIDE SEQUENCE [LARGE SCALE GENOMIC DNA]</scope>
    <source>
        <strain evidence="7 8">NKW23</strain>
    </source>
</reference>
<gene>
    <name evidence="7" type="ORF">LNKW23_27980</name>
</gene>
<name>A0ABQ6LMQ3_9RHOB</name>
<keyword evidence="8" id="KW-1185">Reference proteome</keyword>
<evidence type="ECO:0000256" key="2">
    <source>
        <dbReference type="ARBA" id="ARBA00022692"/>
    </source>
</evidence>
<comment type="subcellular location">
    <subcellularLocation>
        <location evidence="1">Membrane</location>
        <topology evidence="1">Multi-pass membrane protein</topology>
    </subcellularLocation>
</comment>